<name>A0A540WWF8_9BACT</name>
<feature type="region of interest" description="Disordered" evidence="4">
    <location>
        <begin position="1"/>
        <end position="22"/>
    </location>
</feature>
<reference evidence="6 7" key="1">
    <citation type="submission" date="2019-06" db="EMBL/GenBank/DDBJ databases">
        <authorList>
            <person name="Livingstone P."/>
            <person name="Whitworth D."/>
        </authorList>
    </citation>
    <scope>NUCLEOTIDE SEQUENCE [LARGE SCALE GENOMIC DNA]</scope>
    <source>
        <strain evidence="6 7">AM401</strain>
    </source>
</reference>
<dbReference type="Gene3D" id="1.10.287.130">
    <property type="match status" value="1"/>
</dbReference>
<dbReference type="InterPro" id="IPR005467">
    <property type="entry name" value="His_kinase_dom"/>
</dbReference>
<comment type="catalytic activity">
    <reaction evidence="1">
        <text>ATP + protein L-histidine = ADP + protein N-phospho-L-histidine.</text>
        <dbReference type="EC" id="2.7.13.3"/>
    </reaction>
</comment>
<dbReference type="GO" id="GO:0000155">
    <property type="term" value="F:phosphorelay sensor kinase activity"/>
    <property type="evidence" value="ECO:0007669"/>
    <property type="project" value="InterPro"/>
</dbReference>
<dbReference type="EMBL" id="VIFM01000103">
    <property type="protein sequence ID" value="TQF13342.1"/>
    <property type="molecule type" value="Genomic_DNA"/>
</dbReference>
<dbReference type="CDD" id="cd00082">
    <property type="entry name" value="HisKA"/>
    <property type="match status" value="1"/>
</dbReference>
<organism evidence="6 7">
    <name type="scientific">Myxococcus llanfairpwllgwyngyllgogerychwyrndrobwllllantysiliogogogochensis</name>
    <dbReference type="NCBI Taxonomy" id="2590453"/>
    <lineage>
        <taxon>Bacteria</taxon>
        <taxon>Pseudomonadati</taxon>
        <taxon>Myxococcota</taxon>
        <taxon>Myxococcia</taxon>
        <taxon>Myxococcales</taxon>
        <taxon>Cystobacterineae</taxon>
        <taxon>Myxococcaceae</taxon>
        <taxon>Myxococcus</taxon>
    </lineage>
</organism>
<dbReference type="PANTHER" id="PTHR43547:SF2">
    <property type="entry name" value="HYBRID SIGNAL TRANSDUCTION HISTIDINE KINASE C"/>
    <property type="match status" value="1"/>
</dbReference>
<sequence length="342" mass="36881">MENVRSPGEMGAGSTAEAPGLVLVPTQGPPRLLGGLLLEHLGLQELPPGATSVEALLGASGFQRRAGDMRVWERGDEVVLAGEEPLGDGGRLLWTFPVGWNESDARRRVRYLGMASHDLRGSLANIRSYAALLLNGRVPLEPKVQRGLETILRNADRSLSFSQDFFDSSRADLGSLACEPERQSLIPLLDAAVERQRAAATAANVALVLDLDPRVAPPDVAVDGARIQHAVEAFILYQLSRSQPGEVIYLRVHPGAPRVRVEVRREGVPLSDEDASVVFRREERAFREKKLEDPLRIYLARQEVEAHGGSVGVETDASGSSLFITLTALPGAMLGTPAALQA</sequence>
<evidence type="ECO:0000259" key="5">
    <source>
        <dbReference type="PROSITE" id="PS50109"/>
    </source>
</evidence>
<evidence type="ECO:0000313" key="7">
    <source>
        <dbReference type="Proteomes" id="UP000315369"/>
    </source>
</evidence>
<evidence type="ECO:0000313" key="6">
    <source>
        <dbReference type="EMBL" id="TQF13342.1"/>
    </source>
</evidence>
<dbReference type="Pfam" id="PF00512">
    <property type="entry name" value="HisKA"/>
    <property type="match status" value="1"/>
</dbReference>
<evidence type="ECO:0000256" key="4">
    <source>
        <dbReference type="SAM" id="MobiDB-lite"/>
    </source>
</evidence>
<dbReference type="PANTHER" id="PTHR43547">
    <property type="entry name" value="TWO-COMPONENT HISTIDINE KINASE"/>
    <property type="match status" value="1"/>
</dbReference>
<dbReference type="Proteomes" id="UP000315369">
    <property type="component" value="Unassembled WGS sequence"/>
</dbReference>
<accession>A0A540WWF8</accession>
<dbReference type="SUPFAM" id="SSF55874">
    <property type="entry name" value="ATPase domain of HSP90 chaperone/DNA topoisomerase II/histidine kinase"/>
    <property type="match status" value="1"/>
</dbReference>
<dbReference type="PROSITE" id="PS50109">
    <property type="entry name" value="HIS_KIN"/>
    <property type="match status" value="1"/>
</dbReference>
<evidence type="ECO:0000256" key="3">
    <source>
        <dbReference type="ARBA" id="ARBA00022553"/>
    </source>
</evidence>
<keyword evidence="3" id="KW-0597">Phosphoprotein</keyword>
<comment type="caution">
    <text evidence="6">The sequence shown here is derived from an EMBL/GenBank/DDBJ whole genome shotgun (WGS) entry which is preliminary data.</text>
</comment>
<dbReference type="SMART" id="SM00388">
    <property type="entry name" value="HisKA"/>
    <property type="match status" value="1"/>
</dbReference>
<gene>
    <name evidence="6" type="ORF">FJV41_24355</name>
</gene>
<feature type="domain" description="Histidine kinase" evidence="5">
    <location>
        <begin position="114"/>
        <end position="330"/>
    </location>
</feature>
<keyword evidence="6" id="KW-0418">Kinase</keyword>
<dbReference type="OrthoDB" id="5499381at2"/>
<evidence type="ECO:0000256" key="2">
    <source>
        <dbReference type="ARBA" id="ARBA00012438"/>
    </source>
</evidence>
<keyword evidence="6" id="KW-0808">Transferase</keyword>
<proteinExistence type="predicted"/>
<dbReference type="InterPro" id="IPR003661">
    <property type="entry name" value="HisK_dim/P_dom"/>
</dbReference>
<dbReference type="Gene3D" id="3.30.565.10">
    <property type="entry name" value="Histidine kinase-like ATPase, C-terminal domain"/>
    <property type="match status" value="1"/>
</dbReference>
<dbReference type="EC" id="2.7.13.3" evidence="2"/>
<dbReference type="InterPro" id="IPR036097">
    <property type="entry name" value="HisK_dim/P_sf"/>
</dbReference>
<dbReference type="SUPFAM" id="SSF47384">
    <property type="entry name" value="Homodimeric domain of signal transducing histidine kinase"/>
    <property type="match status" value="1"/>
</dbReference>
<protein>
    <recommendedName>
        <fullName evidence="2">histidine kinase</fullName>
        <ecNumber evidence="2">2.7.13.3</ecNumber>
    </recommendedName>
</protein>
<dbReference type="AlphaFoldDB" id="A0A540WWF8"/>
<dbReference type="InterPro" id="IPR036890">
    <property type="entry name" value="HATPase_C_sf"/>
</dbReference>
<keyword evidence="7" id="KW-1185">Reference proteome</keyword>
<evidence type="ECO:0000256" key="1">
    <source>
        <dbReference type="ARBA" id="ARBA00000085"/>
    </source>
</evidence>